<dbReference type="AlphaFoldDB" id="A0A2G9Q3W0"/>
<proteinExistence type="predicted"/>
<evidence type="ECO:0000313" key="2">
    <source>
        <dbReference type="Proteomes" id="UP000228934"/>
    </source>
</evidence>
<dbReference type="Proteomes" id="UP000228934">
    <property type="component" value="Unassembled WGS sequence"/>
</dbReference>
<gene>
    <name evidence="1" type="ORF">AB205_0096090</name>
</gene>
<evidence type="ECO:0000313" key="1">
    <source>
        <dbReference type="EMBL" id="PIO10296.1"/>
    </source>
</evidence>
<accession>A0A2G9Q3W0</accession>
<sequence length="91" mass="9927">MDSTCLSANSLGCLLSKMGSFGGFVPSEHFMAFKTEIGKILKAVLVFGAPYVARLPKSPTHVVSPYSEETAECILRCNSTYAHGMFEQYII</sequence>
<dbReference type="EMBL" id="KZ369323">
    <property type="protein sequence ID" value="PIO10296.1"/>
    <property type="molecule type" value="Genomic_DNA"/>
</dbReference>
<keyword evidence="2" id="KW-1185">Reference proteome</keyword>
<protein>
    <submittedName>
        <fullName evidence="1">Uncharacterized protein</fullName>
    </submittedName>
</protein>
<name>A0A2G9Q3W0_AQUCT</name>
<reference evidence="2" key="1">
    <citation type="journal article" date="2017" name="Nat. Commun.">
        <title>The North American bullfrog draft genome provides insight into hormonal regulation of long noncoding RNA.</title>
        <authorList>
            <person name="Hammond S.A."/>
            <person name="Warren R.L."/>
            <person name="Vandervalk B.P."/>
            <person name="Kucuk E."/>
            <person name="Khan H."/>
            <person name="Gibb E.A."/>
            <person name="Pandoh P."/>
            <person name="Kirk H."/>
            <person name="Zhao Y."/>
            <person name="Jones M."/>
            <person name="Mungall A.J."/>
            <person name="Coope R."/>
            <person name="Pleasance S."/>
            <person name="Moore R.A."/>
            <person name="Holt R.A."/>
            <person name="Round J.M."/>
            <person name="Ohora S."/>
            <person name="Walle B.V."/>
            <person name="Veldhoen N."/>
            <person name="Helbing C.C."/>
            <person name="Birol I."/>
        </authorList>
    </citation>
    <scope>NUCLEOTIDE SEQUENCE [LARGE SCALE GENOMIC DNA]</scope>
</reference>
<organism evidence="1 2">
    <name type="scientific">Aquarana catesbeiana</name>
    <name type="common">American bullfrog</name>
    <name type="synonym">Rana catesbeiana</name>
    <dbReference type="NCBI Taxonomy" id="8400"/>
    <lineage>
        <taxon>Eukaryota</taxon>
        <taxon>Metazoa</taxon>
        <taxon>Chordata</taxon>
        <taxon>Craniata</taxon>
        <taxon>Vertebrata</taxon>
        <taxon>Euteleostomi</taxon>
        <taxon>Amphibia</taxon>
        <taxon>Batrachia</taxon>
        <taxon>Anura</taxon>
        <taxon>Neobatrachia</taxon>
        <taxon>Ranoidea</taxon>
        <taxon>Ranidae</taxon>
        <taxon>Aquarana</taxon>
    </lineage>
</organism>